<sequence length="151" mass="17180">MESADLYTASSLRRNSSSIWRNTSADVFSQSYRMEDGEAALKWAALEKLPTFDRLRKGILAGVSGSQREVDIEDLGYEEKKILLDRLIRVAEDNEKFLLKLKNRIDQVGIDLPTIEVRFEHLNVDAEAYVGSRALPTIFNFTKTPIELKNS</sequence>
<dbReference type="EMBL" id="CM056813">
    <property type="protein sequence ID" value="KAJ8640585.1"/>
    <property type="molecule type" value="Genomic_DNA"/>
</dbReference>
<protein>
    <submittedName>
        <fullName evidence="1">Uncharacterized protein</fullName>
    </submittedName>
</protein>
<organism evidence="1 2">
    <name type="scientific">Persea americana</name>
    <name type="common">Avocado</name>
    <dbReference type="NCBI Taxonomy" id="3435"/>
    <lineage>
        <taxon>Eukaryota</taxon>
        <taxon>Viridiplantae</taxon>
        <taxon>Streptophyta</taxon>
        <taxon>Embryophyta</taxon>
        <taxon>Tracheophyta</taxon>
        <taxon>Spermatophyta</taxon>
        <taxon>Magnoliopsida</taxon>
        <taxon>Magnoliidae</taxon>
        <taxon>Laurales</taxon>
        <taxon>Lauraceae</taxon>
        <taxon>Persea</taxon>
    </lineage>
</organism>
<accession>A0ACC2M4K4</accession>
<gene>
    <name evidence="1" type="ORF">MRB53_017279</name>
</gene>
<evidence type="ECO:0000313" key="1">
    <source>
        <dbReference type="EMBL" id="KAJ8640585.1"/>
    </source>
</evidence>
<dbReference type="Proteomes" id="UP001234297">
    <property type="component" value="Chromosome 5"/>
</dbReference>
<evidence type="ECO:0000313" key="2">
    <source>
        <dbReference type="Proteomes" id="UP001234297"/>
    </source>
</evidence>
<name>A0ACC2M4K4_PERAE</name>
<keyword evidence="2" id="KW-1185">Reference proteome</keyword>
<proteinExistence type="predicted"/>
<comment type="caution">
    <text evidence="1">The sequence shown here is derived from an EMBL/GenBank/DDBJ whole genome shotgun (WGS) entry which is preliminary data.</text>
</comment>
<reference evidence="1 2" key="1">
    <citation type="journal article" date="2022" name="Hortic Res">
        <title>A haplotype resolved chromosomal level avocado genome allows analysis of novel avocado genes.</title>
        <authorList>
            <person name="Nath O."/>
            <person name="Fletcher S.J."/>
            <person name="Hayward A."/>
            <person name="Shaw L.M."/>
            <person name="Masouleh A.K."/>
            <person name="Furtado A."/>
            <person name="Henry R.J."/>
            <person name="Mitter N."/>
        </authorList>
    </citation>
    <scope>NUCLEOTIDE SEQUENCE [LARGE SCALE GENOMIC DNA]</scope>
    <source>
        <strain evidence="2">cv. Hass</strain>
    </source>
</reference>